<comment type="subcellular location">
    <subcellularLocation>
        <location evidence="1 8">Cell outer membrane</location>
        <topology evidence="1 8">Multi-pass membrane protein</topology>
    </subcellularLocation>
</comment>
<keyword evidence="7 8" id="KW-0998">Cell outer membrane</keyword>
<dbReference type="Pfam" id="PF07715">
    <property type="entry name" value="Plug"/>
    <property type="match status" value="1"/>
</dbReference>
<evidence type="ECO:0000256" key="2">
    <source>
        <dbReference type="ARBA" id="ARBA00022448"/>
    </source>
</evidence>
<evidence type="ECO:0000256" key="6">
    <source>
        <dbReference type="ARBA" id="ARBA00023136"/>
    </source>
</evidence>
<reference evidence="13 14" key="1">
    <citation type="submission" date="2016-07" db="EMBL/GenBank/DDBJ databases">
        <title>Genome analysis of Flavihumibacter stibioxidans YS-17.</title>
        <authorList>
            <person name="Shi K."/>
            <person name="Han Y."/>
            <person name="Wang G."/>
        </authorList>
    </citation>
    <scope>NUCLEOTIDE SEQUENCE [LARGE SCALE GENOMIC DNA]</scope>
    <source>
        <strain evidence="13 14">YS-17</strain>
    </source>
</reference>
<evidence type="ECO:0000256" key="5">
    <source>
        <dbReference type="ARBA" id="ARBA00023077"/>
    </source>
</evidence>
<dbReference type="NCBIfam" id="TIGR04057">
    <property type="entry name" value="SusC_RagA_signa"/>
    <property type="match status" value="1"/>
</dbReference>
<dbReference type="PROSITE" id="PS52016">
    <property type="entry name" value="TONB_DEPENDENT_REC_3"/>
    <property type="match status" value="1"/>
</dbReference>
<feature type="domain" description="TonB-dependent receptor-like beta-barrel" evidence="11">
    <location>
        <begin position="397"/>
        <end position="950"/>
    </location>
</feature>
<dbReference type="InterPro" id="IPR037066">
    <property type="entry name" value="Plug_dom_sf"/>
</dbReference>
<keyword evidence="14" id="KW-1185">Reference proteome</keyword>
<evidence type="ECO:0008006" key="15">
    <source>
        <dbReference type="Google" id="ProtNLM"/>
    </source>
</evidence>
<comment type="similarity">
    <text evidence="8 9">Belongs to the TonB-dependent receptor family.</text>
</comment>
<keyword evidence="10" id="KW-0732">Signal</keyword>
<evidence type="ECO:0000256" key="3">
    <source>
        <dbReference type="ARBA" id="ARBA00022452"/>
    </source>
</evidence>
<gene>
    <name evidence="13" type="ORF">BC349_11920</name>
</gene>
<dbReference type="InterPro" id="IPR039426">
    <property type="entry name" value="TonB-dep_rcpt-like"/>
</dbReference>
<evidence type="ECO:0000256" key="10">
    <source>
        <dbReference type="SAM" id="SignalP"/>
    </source>
</evidence>
<dbReference type="InterPro" id="IPR012910">
    <property type="entry name" value="Plug_dom"/>
</dbReference>
<evidence type="ECO:0000256" key="8">
    <source>
        <dbReference type="PROSITE-ProRule" id="PRU01360"/>
    </source>
</evidence>
<dbReference type="Gene3D" id="2.60.40.1120">
    <property type="entry name" value="Carboxypeptidase-like, regulatory domain"/>
    <property type="match status" value="1"/>
</dbReference>
<keyword evidence="5 9" id="KW-0798">TonB box</keyword>
<name>A0ABR7MAA0_9BACT</name>
<sequence length="987" mass="108728">MSLKRLLTIALPLLFMTIMQQGVYAQTRNISGKITDSRDGNPLIGASVIIKGTNAGVQTGTDGTFSITVPASAKTLVISSVGYAGKEIAITESDTYNITLVNDNAALGEVVVVAYGTRRKSDLTGSVTAIGPKEFQKGVQNSPEQLLQGKVAGLQVTTGGGAAGGGSKIRVRSGASLNANNDPLIVIDGVPTDGGGVAGSNNILNTINPNDIESMSVLKDASATALYGSRASNGVIIITTKKGSSGKPKFNFSTMLSVGQVTDQVDVLSADELRTLVKAQGTESYIKLLGTANTNWQDEIYQNATGFDNNFSVSGSVKKIPYRFSVGYLNQEGVLKTNEFDRFSTSLNLSPKFFDNHLSLNIAARTANTANNFADEGAIGAAVTFDPTKPVYSNNKFGNYFEWLQVDQNPIDLATRNPVGLLGLRSNTSNVFRFIGNVQADYKLHFFPDLHVLVNLGVEYSDGQGNDNINQLSATNYKTKGRFTHYEQWKRNQLADVSLFYSKELDAINSKFDVLVGHSYQDFLSHNNNFASYGQDGKIIPGTTPNFKFDEPRYRLESYLGRINYTLAGKYLLTASIRRDASSKFSPDNRIGYFPAVALAWRINQDFFANSNVVNDLKLRASWGITGQQDIGDYYGYLPRYSRSTPTAQYMFGNVFYSYLRPAGYDPNIKWETTTTNNIGLDFGFFNNRLSGSVDFYMKKTEDLLSQVPVAPGSNFVNLLTTNVGNIENRGVEFVLNTVPVRTKDLTWDLGFNVTYQKSEITNLLKQEDPNFTGIDVGGISGGTGNTIQKHVVGYRPYTFFVYKQVYDPETGLPIEGLYEDQNRDGKIDAADRSLYKQYAPDFLFGFSTSVSYRKFSVGLAAHGMAGNYAYSNVNSERASFRNIQNPINFIQNTTTNYFDTKFYNNQYLSDYYVQNASFLRLDNINLGYTVGKILDNRANLRLSASVQNVFVITKYKGLDPELSNEGIDNTIYPRPRIFSIGANIDF</sequence>
<keyword evidence="6 8" id="KW-0472">Membrane</keyword>
<evidence type="ECO:0000259" key="11">
    <source>
        <dbReference type="Pfam" id="PF00593"/>
    </source>
</evidence>
<dbReference type="InterPro" id="IPR008969">
    <property type="entry name" value="CarboxyPept-like_regulatory"/>
</dbReference>
<dbReference type="Gene3D" id="2.40.170.20">
    <property type="entry name" value="TonB-dependent receptor, beta-barrel domain"/>
    <property type="match status" value="1"/>
</dbReference>
<dbReference type="Pfam" id="PF13715">
    <property type="entry name" value="CarbopepD_reg_2"/>
    <property type="match status" value="1"/>
</dbReference>
<dbReference type="InterPro" id="IPR036942">
    <property type="entry name" value="Beta-barrel_TonB_sf"/>
</dbReference>
<dbReference type="NCBIfam" id="TIGR04056">
    <property type="entry name" value="OMP_RagA_SusC"/>
    <property type="match status" value="1"/>
</dbReference>
<comment type="caution">
    <text evidence="13">The sequence shown here is derived from an EMBL/GenBank/DDBJ whole genome shotgun (WGS) entry which is preliminary data.</text>
</comment>
<organism evidence="13 14">
    <name type="scientific">Flavihumibacter stibioxidans</name>
    <dbReference type="NCBI Taxonomy" id="1834163"/>
    <lineage>
        <taxon>Bacteria</taxon>
        <taxon>Pseudomonadati</taxon>
        <taxon>Bacteroidota</taxon>
        <taxon>Chitinophagia</taxon>
        <taxon>Chitinophagales</taxon>
        <taxon>Chitinophagaceae</taxon>
        <taxon>Flavihumibacter</taxon>
    </lineage>
</organism>
<dbReference type="RefSeq" id="WP_187257078.1">
    <property type="nucleotide sequence ID" value="NZ_JBHULF010000007.1"/>
</dbReference>
<dbReference type="SUPFAM" id="SSF56935">
    <property type="entry name" value="Porins"/>
    <property type="match status" value="1"/>
</dbReference>
<proteinExistence type="inferred from homology"/>
<evidence type="ECO:0000313" key="14">
    <source>
        <dbReference type="Proteomes" id="UP000765802"/>
    </source>
</evidence>
<keyword evidence="2 8" id="KW-0813">Transport</keyword>
<evidence type="ECO:0000313" key="13">
    <source>
        <dbReference type="EMBL" id="MBC6491759.1"/>
    </source>
</evidence>
<dbReference type="Pfam" id="PF00593">
    <property type="entry name" value="TonB_dep_Rec_b-barrel"/>
    <property type="match status" value="1"/>
</dbReference>
<feature type="signal peptide" evidence="10">
    <location>
        <begin position="1"/>
        <end position="25"/>
    </location>
</feature>
<dbReference type="SUPFAM" id="SSF49464">
    <property type="entry name" value="Carboxypeptidase regulatory domain-like"/>
    <property type="match status" value="1"/>
</dbReference>
<keyword evidence="3 8" id="KW-1134">Transmembrane beta strand</keyword>
<dbReference type="Proteomes" id="UP000765802">
    <property type="component" value="Unassembled WGS sequence"/>
</dbReference>
<protein>
    <recommendedName>
        <fullName evidence="15">Iron complex outermembrane recepter protein</fullName>
    </recommendedName>
</protein>
<evidence type="ECO:0000256" key="1">
    <source>
        <dbReference type="ARBA" id="ARBA00004571"/>
    </source>
</evidence>
<evidence type="ECO:0000256" key="4">
    <source>
        <dbReference type="ARBA" id="ARBA00022692"/>
    </source>
</evidence>
<keyword evidence="4 8" id="KW-0812">Transmembrane</keyword>
<dbReference type="InterPro" id="IPR023997">
    <property type="entry name" value="TonB-dep_OMP_SusC/RagA_CS"/>
</dbReference>
<dbReference type="InterPro" id="IPR023996">
    <property type="entry name" value="TonB-dep_OMP_SusC/RagA"/>
</dbReference>
<dbReference type="InterPro" id="IPR000531">
    <property type="entry name" value="Beta-barrel_TonB"/>
</dbReference>
<feature type="chain" id="PRO_5046507523" description="Iron complex outermembrane recepter protein" evidence="10">
    <location>
        <begin position="26"/>
        <end position="987"/>
    </location>
</feature>
<evidence type="ECO:0000259" key="12">
    <source>
        <dbReference type="Pfam" id="PF07715"/>
    </source>
</evidence>
<dbReference type="Gene3D" id="2.170.130.10">
    <property type="entry name" value="TonB-dependent receptor, plug domain"/>
    <property type="match status" value="1"/>
</dbReference>
<accession>A0ABR7MAA0</accession>
<dbReference type="EMBL" id="MBUA01000023">
    <property type="protein sequence ID" value="MBC6491759.1"/>
    <property type="molecule type" value="Genomic_DNA"/>
</dbReference>
<evidence type="ECO:0000256" key="9">
    <source>
        <dbReference type="RuleBase" id="RU003357"/>
    </source>
</evidence>
<feature type="domain" description="TonB-dependent receptor plug" evidence="12">
    <location>
        <begin position="120"/>
        <end position="235"/>
    </location>
</feature>
<evidence type="ECO:0000256" key="7">
    <source>
        <dbReference type="ARBA" id="ARBA00023237"/>
    </source>
</evidence>